<organism evidence="3 4">
    <name type="scientific">Streptomyces mesophilus</name>
    <dbReference type="NCBI Taxonomy" id="1775132"/>
    <lineage>
        <taxon>Bacteria</taxon>
        <taxon>Bacillati</taxon>
        <taxon>Actinomycetota</taxon>
        <taxon>Actinomycetes</taxon>
        <taxon>Kitasatosporales</taxon>
        <taxon>Streptomycetaceae</taxon>
        <taxon>Streptomyces</taxon>
    </lineage>
</organism>
<proteinExistence type="predicted"/>
<dbReference type="Pfam" id="PF13472">
    <property type="entry name" value="Lipase_GDSL_2"/>
    <property type="match status" value="1"/>
</dbReference>
<protein>
    <submittedName>
        <fullName evidence="3">SGNH/GDSL hydrolase family protein</fullName>
    </submittedName>
</protein>
<dbReference type="AlphaFoldDB" id="A0A6G4XKQ7"/>
<evidence type="ECO:0000313" key="4">
    <source>
        <dbReference type="Proteomes" id="UP000481109"/>
    </source>
</evidence>
<keyword evidence="3" id="KW-0378">Hydrolase</keyword>
<accession>A0A6G4XKQ7</accession>
<sequence length="344" mass="38006">MSHRATLTPQMLQYAEKFDDRGDIRWMPYLMYFHAAGHRSDVVNTDRLGFRVSEGPDGQKASVGGPGPDGPVRLLAGSSTAFGIGASTDGDTLSSYLWSKHAPSLPWLNFGGRSHNSTQELLLFTLYRHLLPQVDEIVLFSGFNNLGLSRLPASVRGDSGAFFNCNDFSGQMEELRARNRKASAGRGLFGGRKKEAAEPAGQDLRVPELAEQIDLASELTLRHLDSWRLLAEGMGAKLTFVLQPLATWVRETPAPQEKLIFDELDQISNFGEVYGDISSMSARETYSKELQAGCERMGVRYLDINPVIADAIGKDDWLFVDRIHFTDEGHDLVAGLLAKELELS</sequence>
<dbReference type="SUPFAM" id="SSF52266">
    <property type="entry name" value="SGNH hydrolase"/>
    <property type="match status" value="1"/>
</dbReference>
<dbReference type="InterPro" id="IPR036514">
    <property type="entry name" value="SGNH_hydro_sf"/>
</dbReference>
<reference evidence="3 4" key="1">
    <citation type="submission" date="2020-02" db="EMBL/GenBank/DDBJ databases">
        <title>Whole-genome analyses of novel actinobacteria.</title>
        <authorList>
            <person name="Sahin N."/>
            <person name="Tokatli A."/>
        </authorList>
    </citation>
    <scope>NUCLEOTIDE SEQUENCE [LARGE SCALE GENOMIC DNA]</scope>
    <source>
        <strain evidence="3 4">YC504</strain>
    </source>
</reference>
<dbReference type="EMBL" id="JAAKZW010000077">
    <property type="protein sequence ID" value="NGO77803.1"/>
    <property type="molecule type" value="Genomic_DNA"/>
</dbReference>
<dbReference type="GO" id="GO:0016787">
    <property type="term" value="F:hydrolase activity"/>
    <property type="evidence" value="ECO:0007669"/>
    <property type="project" value="UniProtKB-KW"/>
</dbReference>
<gene>
    <name evidence="3" type="ORF">G6045_19380</name>
</gene>
<comment type="caution">
    <text evidence="3">The sequence shown here is derived from an EMBL/GenBank/DDBJ whole genome shotgun (WGS) entry which is preliminary data.</text>
</comment>
<name>A0A6G4XKQ7_9ACTN</name>
<dbReference type="RefSeq" id="WP_165333260.1">
    <property type="nucleotide sequence ID" value="NZ_JAAKZW010000077.1"/>
</dbReference>
<dbReference type="InterPro" id="IPR013830">
    <property type="entry name" value="SGNH_hydro"/>
</dbReference>
<dbReference type="Proteomes" id="UP000481109">
    <property type="component" value="Unassembled WGS sequence"/>
</dbReference>
<keyword evidence="4" id="KW-1185">Reference proteome</keyword>
<feature type="region of interest" description="Disordered" evidence="1">
    <location>
        <begin position="50"/>
        <end position="69"/>
    </location>
</feature>
<evidence type="ECO:0000313" key="3">
    <source>
        <dbReference type="EMBL" id="NGO77803.1"/>
    </source>
</evidence>
<dbReference type="Gene3D" id="3.40.50.1110">
    <property type="entry name" value="SGNH hydrolase"/>
    <property type="match status" value="1"/>
</dbReference>
<evidence type="ECO:0000259" key="2">
    <source>
        <dbReference type="Pfam" id="PF13472"/>
    </source>
</evidence>
<feature type="domain" description="SGNH hydrolase-type esterase" evidence="2">
    <location>
        <begin position="77"/>
        <end position="332"/>
    </location>
</feature>
<evidence type="ECO:0000256" key="1">
    <source>
        <dbReference type="SAM" id="MobiDB-lite"/>
    </source>
</evidence>